<evidence type="ECO:0000256" key="4">
    <source>
        <dbReference type="SAM" id="MobiDB-lite"/>
    </source>
</evidence>
<dbReference type="InterPro" id="IPR041569">
    <property type="entry name" value="AAA_lid_3"/>
</dbReference>
<feature type="compositionally biased region" description="Polar residues" evidence="4">
    <location>
        <begin position="248"/>
        <end position="264"/>
    </location>
</feature>
<dbReference type="Gene3D" id="3.40.50.300">
    <property type="entry name" value="P-loop containing nucleotide triphosphate hydrolases"/>
    <property type="match status" value="1"/>
</dbReference>
<gene>
    <name evidence="6" type="ORF">Q9L58_003187</name>
</gene>
<dbReference type="SMART" id="SM00382">
    <property type="entry name" value="AAA"/>
    <property type="match status" value="1"/>
</dbReference>
<feature type="compositionally biased region" description="Low complexity" evidence="4">
    <location>
        <begin position="123"/>
        <end position="140"/>
    </location>
</feature>
<dbReference type="InterPro" id="IPR027417">
    <property type="entry name" value="P-loop_NTPase"/>
</dbReference>
<dbReference type="Proteomes" id="UP001447188">
    <property type="component" value="Unassembled WGS sequence"/>
</dbReference>
<dbReference type="InterPro" id="IPR003960">
    <property type="entry name" value="ATPase_AAA_CS"/>
</dbReference>
<keyword evidence="2" id="KW-0547">Nucleotide-binding</keyword>
<dbReference type="PROSITE" id="PS00674">
    <property type="entry name" value="AAA"/>
    <property type="match status" value="1"/>
</dbReference>
<feature type="compositionally biased region" description="Low complexity" evidence="4">
    <location>
        <begin position="406"/>
        <end position="420"/>
    </location>
</feature>
<accession>A0ABR3GPY3</accession>
<dbReference type="InterPro" id="IPR003593">
    <property type="entry name" value="AAA+_ATPase"/>
</dbReference>
<dbReference type="EMBL" id="JBBBZM010000030">
    <property type="protein sequence ID" value="KAL0637797.1"/>
    <property type="molecule type" value="Genomic_DNA"/>
</dbReference>
<name>A0ABR3GPY3_9PEZI</name>
<proteinExistence type="inferred from homology"/>
<evidence type="ECO:0000256" key="1">
    <source>
        <dbReference type="ARBA" id="ARBA00006914"/>
    </source>
</evidence>
<dbReference type="PANTHER" id="PTHR23074:SF17">
    <property type="entry name" value="FIDGETIN-LIKE PROTEIN 1"/>
    <property type="match status" value="1"/>
</dbReference>
<dbReference type="SUPFAM" id="SSF52540">
    <property type="entry name" value="P-loop containing nucleoside triphosphate hydrolases"/>
    <property type="match status" value="1"/>
</dbReference>
<comment type="caution">
    <text evidence="6">The sequence shown here is derived from an EMBL/GenBank/DDBJ whole genome shotgun (WGS) entry which is preliminary data.</text>
</comment>
<keyword evidence="3" id="KW-0067">ATP-binding</keyword>
<dbReference type="InterPro" id="IPR050304">
    <property type="entry name" value="MT-severing_AAA_ATPase"/>
</dbReference>
<feature type="region of interest" description="Disordered" evidence="4">
    <location>
        <begin position="115"/>
        <end position="194"/>
    </location>
</feature>
<dbReference type="InterPro" id="IPR015415">
    <property type="entry name" value="Spast_Vps4_C"/>
</dbReference>
<dbReference type="Pfam" id="PF17862">
    <property type="entry name" value="AAA_lid_3"/>
    <property type="match status" value="1"/>
</dbReference>
<dbReference type="InterPro" id="IPR003959">
    <property type="entry name" value="ATPase_AAA_core"/>
</dbReference>
<evidence type="ECO:0000313" key="6">
    <source>
        <dbReference type="EMBL" id="KAL0637797.1"/>
    </source>
</evidence>
<evidence type="ECO:0000256" key="2">
    <source>
        <dbReference type="ARBA" id="ARBA00022741"/>
    </source>
</evidence>
<feature type="compositionally biased region" description="Pro residues" evidence="4">
    <location>
        <begin position="323"/>
        <end position="351"/>
    </location>
</feature>
<evidence type="ECO:0000256" key="3">
    <source>
        <dbReference type="ARBA" id="ARBA00022840"/>
    </source>
</evidence>
<feature type="region of interest" description="Disordered" evidence="4">
    <location>
        <begin position="228"/>
        <end position="428"/>
    </location>
</feature>
<sequence length="753" mass="81596">MKAKTYSALQKTYDQSHLTCSTAEYYESQGNEAEALRCWRECLAQLQGHNTGGYRPRTDTERSLLQSLRAMQDQCQDRVGLLQAILLSRLESEGNGQGWGGRVMAGLPAPAPADPALSFTSFTPQSQLSTSSGPSASAPTRLTASGPLHTFQPTRTSPHAISSKVTRTPSPEKRPFLSTLRPARKQKTPESSLRIDGVTAATAASLAWSSISRAEGAVFARTLTAPPVVQLSDPPDIAISSSSDPPSRQRSFSVSNNVQPSLPQTFRAPGPARPRPRPHSFIIPRNNPDAAFTTEQPPTVPTHRYGVGPAYMHSPDTLGVPQNEPPRIYPKPGQSPPTPPTPPPKVPPKPNAQPLVSSQPKFQVPRKPTASASLAISRDTDDSRKSSVRNDRRRSIAQVLPAVQGDDYPQAPAPQQDEAPLSGAISPEELPLDGKARVAKALESISNCVDMQAAMQVANEIVVQGDEVHWDDVAGLEAAKLALKEAVVYPFLRPDLFSGLREPARGMLLFGPPGTGKTMLARAVATESKSTFFSISASSLTSKYLGESEKLVRALFALAKALAPSIIFVDEIDSLLSSRGGNGEHEATSRIKTEFLIQWSDLARAAAGRETDEGDASRVLVLAATNLPWAIDDAARRRFVRRQYIPLPEGPTREMQLRRLLGHQKHQLSREEMEYLIELTDGFSGSDITALAKDAAMGPLRSLGEALLQMKKDDIRAITFADFQASLASIRPSVSKEGLQAFENWAQQYGERV</sequence>
<dbReference type="Gene3D" id="1.10.8.60">
    <property type="match status" value="1"/>
</dbReference>
<feature type="compositionally biased region" description="Basic and acidic residues" evidence="4">
    <location>
        <begin position="378"/>
        <end position="394"/>
    </location>
</feature>
<dbReference type="CDD" id="cd19509">
    <property type="entry name" value="RecA-like_VPS4-like"/>
    <property type="match status" value="1"/>
</dbReference>
<evidence type="ECO:0000259" key="5">
    <source>
        <dbReference type="SMART" id="SM00382"/>
    </source>
</evidence>
<keyword evidence="7" id="KW-1185">Reference proteome</keyword>
<dbReference type="Pfam" id="PF09336">
    <property type="entry name" value="Vps4_C"/>
    <property type="match status" value="1"/>
</dbReference>
<organism evidence="6 7">
    <name type="scientific">Discina gigas</name>
    <dbReference type="NCBI Taxonomy" id="1032678"/>
    <lineage>
        <taxon>Eukaryota</taxon>
        <taxon>Fungi</taxon>
        <taxon>Dikarya</taxon>
        <taxon>Ascomycota</taxon>
        <taxon>Pezizomycotina</taxon>
        <taxon>Pezizomycetes</taxon>
        <taxon>Pezizales</taxon>
        <taxon>Discinaceae</taxon>
        <taxon>Discina</taxon>
    </lineage>
</organism>
<reference evidence="6 7" key="1">
    <citation type="submission" date="2024-02" db="EMBL/GenBank/DDBJ databases">
        <title>Discinaceae phylogenomics.</title>
        <authorList>
            <person name="Dirks A.C."/>
            <person name="James T.Y."/>
        </authorList>
    </citation>
    <scope>NUCLEOTIDE SEQUENCE [LARGE SCALE GENOMIC DNA]</scope>
    <source>
        <strain evidence="6 7">ACD0624</strain>
    </source>
</reference>
<protein>
    <recommendedName>
        <fullName evidence="5">AAA+ ATPase domain-containing protein</fullName>
    </recommendedName>
</protein>
<feature type="compositionally biased region" description="Low complexity" evidence="4">
    <location>
        <begin position="232"/>
        <end position="246"/>
    </location>
</feature>
<dbReference type="Pfam" id="PF00004">
    <property type="entry name" value="AAA"/>
    <property type="match status" value="1"/>
</dbReference>
<dbReference type="PANTHER" id="PTHR23074">
    <property type="entry name" value="AAA DOMAIN-CONTAINING"/>
    <property type="match status" value="1"/>
</dbReference>
<comment type="similarity">
    <text evidence="1">Belongs to the AAA ATPase family.</text>
</comment>
<feature type="compositionally biased region" description="Polar residues" evidence="4">
    <location>
        <begin position="151"/>
        <end position="169"/>
    </location>
</feature>
<feature type="domain" description="AAA+ ATPase" evidence="5">
    <location>
        <begin position="503"/>
        <end position="649"/>
    </location>
</feature>
<evidence type="ECO:0000313" key="7">
    <source>
        <dbReference type="Proteomes" id="UP001447188"/>
    </source>
</evidence>